<keyword evidence="1" id="KW-1133">Transmembrane helix</keyword>
<dbReference type="EMBL" id="JAQQWM010000006">
    <property type="protein sequence ID" value="KAK8059510.1"/>
    <property type="molecule type" value="Genomic_DNA"/>
</dbReference>
<keyword evidence="3" id="KW-1185">Reference proteome</keyword>
<evidence type="ECO:0000313" key="2">
    <source>
        <dbReference type="EMBL" id="KAK8059510.1"/>
    </source>
</evidence>
<proteinExistence type="predicted"/>
<gene>
    <name evidence="2" type="ORF">PG996_009440</name>
</gene>
<evidence type="ECO:0000256" key="1">
    <source>
        <dbReference type="SAM" id="Phobius"/>
    </source>
</evidence>
<sequence length="473" mass="54434">MVESSEITLHSDRWEVTTHKRTLQHGIVDEIRETVQPGHEILTQSLAPGFERVDSSSPECAVATYLIRSQNGCRGTLEMKTEYTSPEWQLWDQKQLAPYRNTALSRAKCTAKKTYNVLVTQVAPETIGLLKTVLSNIAKLYGVITHEDMIGSIMVVGAVFFAFFVAALGKIYFTTDYMLDRSLAINTEVASILQNVSVRDMPLRRIAEEASDAEAMIQNIVISRLTNRIPILEQFHKERDALNFLVKEIETLWFQVQWLGMDIHTSHEKALFYLRHRPDLTWWRWHRYVLQTRTPTLKEIRRGLVDDILKLSDKLDLRIDVADSIWMHAAALARQLERTELQLLRSQHTHEDTLRSLGDESSYLWWPAAWSTNSQVMAAVARDIETAEQARNHTRVVQDFIVASAAPLRAVQDDLRRARASLRVLVDPESFLRLKVYFWTRIHPEQEAAVEQIVELTSFFNAAPQHPSDSDYR</sequence>
<feature type="transmembrane region" description="Helical" evidence="1">
    <location>
        <begin position="149"/>
        <end position="173"/>
    </location>
</feature>
<evidence type="ECO:0000313" key="3">
    <source>
        <dbReference type="Proteomes" id="UP001446871"/>
    </source>
</evidence>
<accession>A0ABR1UN72</accession>
<keyword evidence="1" id="KW-0812">Transmembrane</keyword>
<protein>
    <submittedName>
        <fullName evidence="2">Uncharacterized protein</fullName>
    </submittedName>
</protein>
<organism evidence="2 3">
    <name type="scientific">Apiospora saccharicola</name>
    <dbReference type="NCBI Taxonomy" id="335842"/>
    <lineage>
        <taxon>Eukaryota</taxon>
        <taxon>Fungi</taxon>
        <taxon>Dikarya</taxon>
        <taxon>Ascomycota</taxon>
        <taxon>Pezizomycotina</taxon>
        <taxon>Sordariomycetes</taxon>
        <taxon>Xylariomycetidae</taxon>
        <taxon>Amphisphaeriales</taxon>
        <taxon>Apiosporaceae</taxon>
        <taxon>Apiospora</taxon>
    </lineage>
</organism>
<dbReference type="Proteomes" id="UP001446871">
    <property type="component" value="Unassembled WGS sequence"/>
</dbReference>
<keyword evidence="1" id="KW-0472">Membrane</keyword>
<reference evidence="2 3" key="1">
    <citation type="submission" date="2023-01" db="EMBL/GenBank/DDBJ databases">
        <title>Analysis of 21 Apiospora genomes using comparative genomics revels a genus with tremendous synthesis potential of carbohydrate active enzymes and secondary metabolites.</title>
        <authorList>
            <person name="Sorensen T."/>
        </authorList>
    </citation>
    <scope>NUCLEOTIDE SEQUENCE [LARGE SCALE GENOMIC DNA]</scope>
    <source>
        <strain evidence="2 3">CBS 83171</strain>
    </source>
</reference>
<comment type="caution">
    <text evidence="2">The sequence shown here is derived from an EMBL/GenBank/DDBJ whole genome shotgun (WGS) entry which is preliminary data.</text>
</comment>
<name>A0ABR1UN72_9PEZI</name>